<evidence type="ECO:0000313" key="2">
    <source>
        <dbReference type="Proteomes" id="UP000273536"/>
    </source>
</evidence>
<comment type="caution">
    <text evidence="1">The sequence shown here is derived from an EMBL/GenBank/DDBJ whole genome shotgun (WGS) entry which is preliminary data.</text>
</comment>
<name>A0A3M3UTH4_PSESG</name>
<gene>
    <name evidence="1" type="ORF">ALQ42_04365</name>
</gene>
<dbReference type="EMBL" id="RBPS01000190">
    <property type="protein sequence ID" value="RMO36508.1"/>
    <property type="molecule type" value="Genomic_DNA"/>
</dbReference>
<sequence>MSIHLDYSVLNALQEVMEDEYPTLLDVFLKDSE</sequence>
<evidence type="ECO:0000313" key="1">
    <source>
        <dbReference type="EMBL" id="RMO36508.1"/>
    </source>
</evidence>
<reference evidence="1 2" key="1">
    <citation type="submission" date="2018-08" db="EMBL/GenBank/DDBJ databases">
        <title>Recombination of ecologically and evolutionarily significant loci maintains genetic cohesion in the Pseudomonas syringae species complex.</title>
        <authorList>
            <person name="Dillon M."/>
            <person name="Thakur S."/>
            <person name="Almeida R.N.D."/>
            <person name="Weir B.S."/>
            <person name="Guttman D.S."/>
        </authorList>
    </citation>
    <scope>NUCLEOTIDE SEQUENCE [LARGE SCALE GENOMIC DNA]</scope>
    <source>
        <strain evidence="1 2">ICMP 6372</strain>
    </source>
</reference>
<accession>A0A3M3UTH4</accession>
<protein>
    <submittedName>
        <fullName evidence="1">Uncharacterized protein</fullName>
    </submittedName>
</protein>
<dbReference type="Proteomes" id="UP000273536">
    <property type="component" value="Unassembled WGS sequence"/>
</dbReference>
<organism evidence="1 2">
    <name type="scientific">Pseudomonas savastanoi pv. glycinea</name>
    <name type="common">Pseudomonas syringae pv. glycinea</name>
    <dbReference type="NCBI Taxonomy" id="318"/>
    <lineage>
        <taxon>Bacteria</taxon>
        <taxon>Pseudomonadati</taxon>
        <taxon>Pseudomonadota</taxon>
        <taxon>Gammaproteobacteria</taxon>
        <taxon>Pseudomonadales</taxon>
        <taxon>Pseudomonadaceae</taxon>
        <taxon>Pseudomonas</taxon>
    </lineage>
</organism>
<proteinExistence type="predicted"/>
<dbReference type="AlphaFoldDB" id="A0A3M3UTH4"/>